<gene>
    <name evidence="2" type="ORF">BOTCAL_0020g00520</name>
</gene>
<feature type="region of interest" description="Disordered" evidence="1">
    <location>
        <begin position="113"/>
        <end position="138"/>
    </location>
</feature>
<dbReference type="PANTHER" id="PTHR42085">
    <property type="entry name" value="F-BOX DOMAIN-CONTAINING PROTEIN"/>
    <property type="match status" value="1"/>
</dbReference>
<feature type="region of interest" description="Disordered" evidence="1">
    <location>
        <begin position="490"/>
        <end position="510"/>
    </location>
</feature>
<evidence type="ECO:0000256" key="1">
    <source>
        <dbReference type="SAM" id="MobiDB-lite"/>
    </source>
</evidence>
<feature type="compositionally biased region" description="Acidic residues" evidence="1">
    <location>
        <begin position="119"/>
        <end position="130"/>
    </location>
</feature>
<keyword evidence="3" id="KW-1185">Reference proteome</keyword>
<protein>
    <recommendedName>
        <fullName evidence="4">F-box domain-containing protein</fullName>
    </recommendedName>
</protein>
<dbReference type="Proteomes" id="UP000297299">
    <property type="component" value="Unassembled WGS sequence"/>
</dbReference>
<proteinExistence type="predicted"/>
<comment type="caution">
    <text evidence="2">The sequence shown here is derived from an EMBL/GenBank/DDBJ whole genome shotgun (WGS) entry which is preliminary data.</text>
</comment>
<evidence type="ECO:0000313" key="2">
    <source>
        <dbReference type="EMBL" id="TEY84175.1"/>
    </source>
</evidence>
<accession>A0A4Y8DFD6</accession>
<evidence type="ECO:0000313" key="3">
    <source>
        <dbReference type="Proteomes" id="UP000297299"/>
    </source>
</evidence>
<reference evidence="2 3" key="1">
    <citation type="submission" date="2017-11" db="EMBL/GenBank/DDBJ databases">
        <title>Comparative genomics of Botrytis spp.</title>
        <authorList>
            <person name="Valero-Jimenez C.A."/>
            <person name="Tapia P."/>
            <person name="Veloso J."/>
            <person name="Silva-Moreno E."/>
            <person name="Staats M."/>
            <person name="Valdes J.H."/>
            <person name="Van Kan J.A.L."/>
        </authorList>
    </citation>
    <scope>NUCLEOTIDE SEQUENCE [LARGE SCALE GENOMIC DNA]</scope>
    <source>
        <strain evidence="2 3">MUCL2830</strain>
    </source>
</reference>
<dbReference type="PANTHER" id="PTHR42085:SF2">
    <property type="entry name" value="F-BOX DOMAIN-CONTAINING PROTEIN"/>
    <property type="match status" value="1"/>
</dbReference>
<dbReference type="EMBL" id="PHWZ01000020">
    <property type="protein sequence ID" value="TEY84175.1"/>
    <property type="molecule type" value="Genomic_DNA"/>
</dbReference>
<dbReference type="AlphaFoldDB" id="A0A4Y8DFD6"/>
<evidence type="ECO:0008006" key="4">
    <source>
        <dbReference type="Google" id="ProtNLM"/>
    </source>
</evidence>
<organism evidence="2 3">
    <name type="scientific">Botryotinia calthae</name>
    <dbReference type="NCBI Taxonomy" id="38488"/>
    <lineage>
        <taxon>Eukaryota</taxon>
        <taxon>Fungi</taxon>
        <taxon>Dikarya</taxon>
        <taxon>Ascomycota</taxon>
        <taxon>Pezizomycotina</taxon>
        <taxon>Leotiomycetes</taxon>
        <taxon>Helotiales</taxon>
        <taxon>Sclerotiniaceae</taxon>
        <taxon>Botryotinia</taxon>
    </lineage>
</organism>
<dbReference type="OrthoDB" id="5374120at2759"/>
<name>A0A4Y8DFD6_9HELO</name>
<sequence>MANNDYDTIRVEMAKGLVETLKRDLALKTLAKIVAEGKASSEQKEEFDRCIQSGNKMPLPLEVLLYANHPAAIPTPDMPSMLLSLPKEIRLEIYRYLILPVKYVFVGRRSGGHLGSDDSSSDDWSDEDTISFDGDNSDMGIEYDGPGGVDGLGTLLWSMAEQQGTIELDDDPEFPSNPEAESILDEVDPAMPAPDDIEVVSLEDGRTATRTKDGGKWETNSTSSDGTDFAVKYRMWPEILRVNKQIYEEASSMFFTEATIVICCNDLFFLSNKVFRMGTIFGENPWRYNPLTAVAKKLPGGTIQYDQEDLGGWMEPHMFAKFQKVVLDCALEVEHTENVQLFLDVETGKFDPEDETRFRNYIRNLTFVKDFVKILSKSSVVNQLTINVLVEVTAETRLDAESIDTEDEDEMEEMDEKQDMADLEANIAATEVFMDCGLFKTLRHLKNVRKLEFRTGFADFEPPIDYKPKEKHQIMANKLKSLVERNFKAPEESTRGGLRSQGSITQHGAL</sequence>
<dbReference type="InterPro" id="IPR038883">
    <property type="entry name" value="AN11006-like"/>
</dbReference>
<feature type="compositionally biased region" description="Polar residues" evidence="1">
    <location>
        <begin position="500"/>
        <end position="510"/>
    </location>
</feature>